<dbReference type="EMBL" id="JASNJD010000006">
    <property type="protein sequence ID" value="MDK3018085.1"/>
    <property type="molecule type" value="Genomic_DNA"/>
</dbReference>
<comment type="caution">
    <text evidence="2">The sequence shown here is derived from an EMBL/GenBank/DDBJ whole genome shotgun (WGS) entry which is preliminary data.</text>
</comment>
<keyword evidence="1" id="KW-0472">Membrane</keyword>
<keyword evidence="1" id="KW-0812">Transmembrane</keyword>
<reference evidence="2 3" key="1">
    <citation type="submission" date="2023-05" db="EMBL/GenBank/DDBJ databases">
        <title>Pseudodonghicola sp. nov.</title>
        <authorList>
            <person name="Huang J."/>
        </authorList>
    </citation>
    <scope>NUCLEOTIDE SEQUENCE [LARGE SCALE GENOMIC DNA]</scope>
    <source>
        <strain evidence="2 3">IC7</strain>
    </source>
</reference>
<evidence type="ECO:0008006" key="4">
    <source>
        <dbReference type="Google" id="ProtNLM"/>
    </source>
</evidence>
<sequence length="151" mass="17607">MSDCGLHWTEYFKALGPTLIAIFVAYVAYQQWQVNRATLREKLFNRRFAVFKATQAFLSTVLKDGHVSNDALLGFHEPPQLARFLFDRELSDYLGNIRTKALEARMFARKAEADHNTDALEREAESLIWLNDQIPAIFEKFEPWLGFKKHR</sequence>
<keyword evidence="1" id="KW-1133">Transmembrane helix</keyword>
<feature type="transmembrane region" description="Helical" evidence="1">
    <location>
        <begin position="12"/>
        <end position="29"/>
    </location>
</feature>
<accession>A0ABT7F0G2</accession>
<proteinExistence type="predicted"/>
<organism evidence="2 3">
    <name type="scientific">Pseudodonghicola flavimaris</name>
    <dbReference type="NCBI Taxonomy" id="3050036"/>
    <lineage>
        <taxon>Bacteria</taxon>
        <taxon>Pseudomonadati</taxon>
        <taxon>Pseudomonadota</taxon>
        <taxon>Alphaproteobacteria</taxon>
        <taxon>Rhodobacterales</taxon>
        <taxon>Paracoccaceae</taxon>
        <taxon>Pseudodonghicola</taxon>
    </lineage>
</organism>
<evidence type="ECO:0000313" key="2">
    <source>
        <dbReference type="EMBL" id="MDK3018085.1"/>
    </source>
</evidence>
<protein>
    <recommendedName>
        <fullName evidence="4">DUF4760 domain-containing protein</fullName>
    </recommendedName>
</protein>
<keyword evidence="3" id="KW-1185">Reference proteome</keyword>
<evidence type="ECO:0000256" key="1">
    <source>
        <dbReference type="SAM" id="Phobius"/>
    </source>
</evidence>
<dbReference type="Proteomes" id="UP001243757">
    <property type="component" value="Unassembled WGS sequence"/>
</dbReference>
<gene>
    <name evidence="2" type="ORF">QO033_10395</name>
</gene>
<name>A0ABT7F0G2_9RHOB</name>
<dbReference type="RefSeq" id="WP_284480894.1">
    <property type="nucleotide sequence ID" value="NZ_JASNJD010000006.1"/>
</dbReference>
<evidence type="ECO:0000313" key="3">
    <source>
        <dbReference type="Proteomes" id="UP001243757"/>
    </source>
</evidence>